<evidence type="ECO:0000256" key="8">
    <source>
        <dbReference type="ARBA" id="ARBA00022989"/>
    </source>
</evidence>
<dbReference type="GO" id="GO:0042281">
    <property type="term" value="F:dolichyl pyrophosphate Man9GlcNAc2 alpha-1,3-glucosyltransferase activity"/>
    <property type="evidence" value="ECO:0007669"/>
    <property type="project" value="TreeGrafter"/>
</dbReference>
<keyword evidence="4 10" id="KW-0328">Glycosyltransferase</keyword>
<keyword evidence="8 10" id="KW-1133">Transmembrane helix</keyword>
<keyword evidence="9 10" id="KW-0472">Membrane</keyword>
<feature type="transmembrane region" description="Helical" evidence="10">
    <location>
        <begin position="481"/>
        <end position="499"/>
    </location>
</feature>
<dbReference type="EMBL" id="BQFW01000014">
    <property type="protein sequence ID" value="GJJ78247.1"/>
    <property type="molecule type" value="Genomic_DNA"/>
</dbReference>
<feature type="transmembrane region" description="Helical" evidence="10">
    <location>
        <begin position="203"/>
        <end position="219"/>
    </location>
</feature>
<sequence length="509" mass="58209">MALKTKAHHQSSNHSSVATSIKTLKLNLSVFKYSTWLDENQLRRTGPWIAVGIAVLLRWAVSLGPYSGMASPPRFGDYEAQRHWMELTLHRPVREWYSDSSKWWDLDYPPLTAYVSLICAYIGNMISPEWFAWKSSRGYESIEAKLYMRSTVLFLELAVYFTSIFAFTARWFSKQNWTHQHTALVLILIQPGIILIDSGHFQYNTVMLGLVVWSVNCFLDDQDVLGSVFFCLALGFKQMALYFSPAVFAYLLGKSIRQGFFGCIWKLIKLGSTVILTLGLLFAPWSHTLPDILQVLHRIFPVFRGLYQDKVANVWCAVNVVVKLREMFDIKQLVRFSTATTMLAFLPSTVMLLARPTKRSLLYGMVNTSLSFFLLSFQVHEKSILIPALPITLLILDEPAVGSLFITSATFSMFPLLRQEGLVTPYLVLMGLWIWLTAGAFKGTPTLLSGFAIANIFIIFSMHMAEFLIPLPLAKYPDIYSVLNALWNAACFVVFWIYYNHRQYRQYCQ</sequence>
<evidence type="ECO:0000256" key="6">
    <source>
        <dbReference type="ARBA" id="ARBA00022692"/>
    </source>
</evidence>
<dbReference type="PANTHER" id="PTHR12413">
    <property type="entry name" value="DOLICHYL GLYCOSYLTRANSFERASE"/>
    <property type="match status" value="1"/>
</dbReference>
<dbReference type="AlphaFoldDB" id="A0A9P3M1H5"/>
<organism evidence="11 12">
    <name type="scientific">Entomortierella parvispora</name>
    <dbReference type="NCBI Taxonomy" id="205924"/>
    <lineage>
        <taxon>Eukaryota</taxon>
        <taxon>Fungi</taxon>
        <taxon>Fungi incertae sedis</taxon>
        <taxon>Mucoromycota</taxon>
        <taxon>Mortierellomycotina</taxon>
        <taxon>Mortierellomycetes</taxon>
        <taxon>Mortierellales</taxon>
        <taxon>Mortierellaceae</taxon>
        <taxon>Entomortierella</taxon>
    </lineage>
</organism>
<dbReference type="OrthoDB" id="5589195at2759"/>
<dbReference type="EC" id="2.4.1.-" evidence="10"/>
<feature type="transmembrane region" description="Helical" evidence="10">
    <location>
        <begin position="447"/>
        <end position="469"/>
    </location>
</feature>
<dbReference type="InterPro" id="IPR004856">
    <property type="entry name" value="Glyco_trans_ALG6/ALG8"/>
</dbReference>
<keyword evidence="6 10" id="KW-0812">Transmembrane</keyword>
<feature type="transmembrane region" description="Helical" evidence="10">
    <location>
        <begin position="225"/>
        <end position="252"/>
    </location>
</feature>
<comment type="pathway">
    <text evidence="2 10">Protein modification; protein glycosylation.</text>
</comment>
<proteinExistence type="inferred from homology"/>
<evidence type="ECO:0000256" key="4">
    <source>
        <dbReference type="ARBA" id="ARBA00022676"/>
    </source>
</evidence>
<feature type="transmembrane region" description="Helical" evidence="10">
    <location>
        <begin position="152"/>
        <end position="172"/>
    </location>
</feature>
<evidence type="ECO:0000256" key="1">
    <source>
        <dbReference type="ARBA" id="ARBA00004477"/>
    </source>
</evidence>
<reference evidence="11" key="1">
    <citation type="submission" date="2021-11" db="EMBL/GenBank/DDBJ databases">
        <authorList>
            <person name="Herlambang A."/>
            <person name="Guo Y."/>
            <person name="Takashima Y."/>
            <person name="Nishizawa T."/>
        </authorList>
    </citation>
    <scope>NUCLEOTIDE SEQUENCE</scope>
    <source>
        <strain evidence="11">E1425</strain>
    </source>
</reference>
<evidence type="ECO:0000256" key="3">
    <source>
        <dbReference type="ARBA" id="ARBA00008715"/>
    </source>
</evidence>
<evidence type="ECO:0000256" key="9">
    <source>
        <dbReference type="ARBA" id="ARBA00023136"/>
    </source>
</evidence>
<dbReference type="PANTHER" id="PTHR12413:SF1">
    <property type="entry name" value="DOLICHYL PYROPHOSPHATE MAN9GLCNAC2 ALPHA-1,3-GLUCOSYLTRANSFERASE"/>
    <property type="match status" value="1"/>
</dbReference>
<gene>
    <name evidence="11" type="ORF">EMPS_10606</name>
</gene>
<feature type="transmembrane region" description="Helical" evidence="10">
    <location>
        <begin position="424"/>
        <end position="441"/>
    </location>
</feature>
<dbReference type="GO" id="GO:0005789">
    <property type="term" value="C:endoplasmic reticulum membrane"/>
    <property type="evidence" value="ECO:0007669"/>
    <property type="project" value="UniProtKB-SubCell"/>
</dbReference>
<feature type="transmembrane region" description="Helical" evidence="10">
    <location>
        <begin position="48"/>
        <end position="66"/>
    </location>
</feature>
<feature type="transmembrane region" description="Helical" evidence="10">
    <location>
        <begin position="264"/>
        <end position="285"/>
    </location>
</feature>
<name>A0A9P3M1H5_9FUNG</name>
<evidence type="ECO:0000256" key="2">
    <source>
        <dbReference type="ARBA" id="ARBA00004922"/>
    </source>
</evidence>
<evidence type="ECO:0000313" key="11">
    <source>
        <dbReference type="EMBL" id="GJJ78247.1"/>
    </source>
</evidence>
<comment type="similarity">
    <text evidence="3 10">Belongs to the ALG6/ALG8 glucosyltransferase family.</text>
</comment>
<dbReference type="Pfam" id="PF03155">
    <property type="entry name" value="Alg6_Alg8"/>
    <property type="match status" value="1"/>
</dbReference>
<reference evidence="11" key="2">
    <citation type="journal article" date="2022" name="Microbiol. Resour. Announc.">
        <title>Whole-Genome Sequence of Entomortierella parvispora E1425, a Mucoromycotan Fungus Associated with Burkholderiaceae-Related Endosymbiotic Bacteria.</title>
        <authorList>
            <person name="Herlambang A."/>
            <person name="Guo Y."/>
            <person name="Takashima Y."/>
            <person name="Narisawa K."/>
            <person name="Ohta H."/>
            <person name="Nishizawa T."/>
        </authorList>
    </citation>
    <scope>NUCLEOTIDE SEQUENCE</scope>
    <source>
        <strain evidence="11">E1425</strain>
    </source>
</reference>
<keyword evidence="7 10" id="KW-0256">Endoplasmic reticulum</keyword>
<accession>A0A9P3M1H5</accession>
<feature type="transmembrane region" description="Helical" evidence="10">
    <location>
        <begin position="111"/>
        <end position="131"/>
    </location>
</feature>
<evidence type="ECO:0000256" key="7">
    <source>
        <dbReference type="ARBA" id="ARBA00022824"/>
    </source>
</evidence>
<feature type="transmembrane region" description="Helical" evidence="10">
    <location>
        <begin position="361"/>
        <end position="380"/>
    </location>
</feature>
<evidence type="ECO:0000313" key="12">
    <source>
        <dbReference type="Proteomes" id="UP000827284"/>
    </source>
</evidence>
<keyword evidence="12" id="KW-1185">Reference proteome</keyword>
<evidence type="ECO:0000256" key="5">
    <source>
        <dbReference type="ARBA" id="ARBA00022679"/>
    </source>
</evidence>
<evidence type="ECO:0000256" key="10">
    <source>
        <dbReference type="RuleBase" id="RU363110"/>
    </source>
</evidence>
<feature type="transmembrane region" description="Helical" evidence="10">
    <location>
        <begin position="333"/>
        <end position="354"/>
    </location>
</feature>
<protein>
    <recommendedName>
        <fullName evidence="10">Alpha-1,3-glucosyltransferase</fullName>
        <ecNumber evidence="10">2.4.1.-</ecNumber>
    </recommendedName>
</protein>
<comment type="caution">
    <text evidence="11">The sequence shown here is derived from an EMBL/GenBank/DDBJ whole genome shotgun (WGS) entry which is preliminary data.</text>
</comment>
<comment type="subcellular location">
    <subcellularLocation>
        <location evidence="1 10">Endoplasmic reticulum membrane</location>
        <topology evidence="1 10">Multi-pass membrane protein</topology>
    </subcellularLocation>
</comment>
<keyword evidence="5 10" id="KW-0808">Transferase</keyword>
<dbReference type="Proteomes" id="UP000827284">
    <property type="component" value="Unassembled WGS sequence"/>
</dbReference>